<dbReference type="PROSITE" id="PS50089">
    <property type="entry name" value="ZF_RING_2"/>
    <property type="match status" value="1"/>
</dbReference>
<dbReference type="PANTHER" id="PTHR25462:SF296">
    <property type="entry name" value="MEIOTIC P26, ISOFORM F"/>
    <property type="match status" value="1"/>
</dbReference>
<dbReference type="GO" id="GO:0005654">
    <property type="term" value="C:nucleoplasm"/>
    <property type="evidence" value="ECO:0007669"/>
    <property type="project" value="TreeGrafter"/>
</dbReference>
<dbReference type="GO" id="GO:0061630">
    <property type="term" value="F:ubiquitin protein ligase activity"/>
    <property type="evidence" value="ECO:0007669"/>
    <property type="project" value="TreeGrafter"/>
</dbReference>
<dbReference type="PANTHER" id="PTHR25462">
    <property type="entry name" value="BONUS, ISOFORM C-RELATED"/>
    <property type="match status" value="1"/>
</dbReference>
<dbReference type="SUPFAM" id="SSF57850">
    <property type="entry name" value="RING/U-box"/>
    <property type="match status" value="1"/>
</dbReference>
<dbReference type="InterPro" id="IPR001841">
    <property type="entry name" value="Znf_RING"/>
</dbReference>
<dbReference type="OrthoDB" id="10588044at2759"/>
<feature type="region of interest" description="Disordered" evidence="6">
    <location>
        <begin position="106"/>
        <end position="127"/>
    </location>
</feature>
<evidence type="ECO:0000313" key="8">
    <source>
        <dbReference type="EMBL" id="KAJ8030416.1"/>
    </source>
</evidence>
<evidence type="ECO:0000256" key="6">
    <source>
        <dbReference type="SAM" id="MobiDB-lite"/>
    </source>
</evidence>
<evidence type="ECO:0000256" key="5">
    <source>
        <dbReference type="SAM" id="Coils"/>
    </source>
</evidence>
<keyword evidence="9" id="KW-1185">Reference proteome</keyword>
<dbReference type="CDD" id="cd16449">
    <property type="entry name" value="RING-HC"/>
    <property type="match status" value="1"/>
</dbReference>
<keyword evidence="5" id="KW-0175">Coiled coil</keyword>
<keyword evidence="2 4" id="KW-0863">Zinc-finger</keyword>
<evidence type="ECO:0000259" key="7">
    <source>
        <dbReference type="PROSITE" id="PS50089"/>
    </source>
</evidence>
<proteinExistence type="predicted"/>
<organism evidence="8 9">
    <name type="scientific">Holothuria leucospilota</name>
    <name type="common">Black long sea cucumber</name>
    <name type="synonym">Mertensiothuria leucospilota</name>
    <dbReference type="NCBI Taxonomy" id="206669"/>
    <lineage>
        <taxon>Eukaryota</taxon>
        <taxon>Metazoa</taxon>
        <taxon>Echinodermata</taxon>
        <taxon>Eleutherozoa</taxon>
        <taxon>Echinozoa</taxon>
        <taxon>Holothuroidea</taxon>
        <taxon>Aspidochirotacea</taxon>
        <taxon>Aspidochirotida</taxon>
        <taxon>Holothuriidae</taxon>
        <taxon>Holothuria</taxon>
    </lineage>
</organism>
<reference evidence="8" key="1">
    <citation type="submission" date="2021-10" db="EMBL/GenBank/DDBJ databases">
        <title>Tropical sea cucumber genome reveals ecological adaptation and Cuvierian tubules defense mechanism.</title>
        <authorList>
            <person name="Chen T."/>
        </authorList>
    </citation>
    <scope>NUCLEOTIDE SEQUENCE</scope>
    <source>
        <strain evidence="8">Nanhai2018</strain>
        <tissue evidence="8">Muscle</tissue>
    </source>
</reference>
<dbReference type="InterPro" id="IPR018957">
    <property type="entry name" value="Znf_C3HC4_RING-type"/>
</dbReference>
<keyword evidence="3" id="KW-0862">Zinc</keyword>
<evidence type="ECO:0000313" key="9">
    <source>
        <dbReference type="Proteomes" id="UP001152320"/>
    </source>
</evidence>
<dbReference type="AlphaFoldDB" id="A0A9Q1BPH7"/>
<feature type="coiled-coil region" evidence="5">
    <location>
        <begin position="236"/>
        <end position="263"/>
    </location>
</feature>
<dbReference type="Proteomes" id="UP001152320">
    <property type="component" value="Chromosome 13"/>
</dbReference>
<dbReference type="InterPro" id="IPR047153">
    <property type="entry name" value="TRIM45/56/19-like"/>
</dbReference>
<gene>
    <name evidence="8" type="ORF">HOLleu_26842</name>
</gene>
<feature type="compositionally biased region" description="Basic and acidic residues" evidence="6">
    <location>
        <begin position="115"/>
        <end position="126"/>
    </location>
</feature>
<dbReference type="Gene3D" id="3.30.40.10">
    <property type="entry name" value="Zinc/RING finger domain, C3HC4 (zinc finger)"/>
    <property type="match status" value="1"/>
</dbReference>
<sequence length="650" mass="73559">MSTAHEEQARSKDSPRAAKDVDIVSKISSLTCCVCYEKISETKTLYCGHSLCNEPCLQTLFNKGNPKCPTCNEDVQLPPSGLTSDFPTNFGLGSVLRSYRNFLKSGSSTGVSSKEANDRLRTEHKPPSKRCGIINPFNRKDLCKTHERLFRFSCVTCNELDVCFICILKSHSEHEFHERDPADHDGAYLTSFARGIVGQERTLKKISKILDKTRDGYLKATTKTKEEIQMTAKRIHEKLTKEEKSLLEELDQLRESRKEYFKDLYLAHENMLAKEKTVINMIDSLGHSIELEGTFLGLKDIENAEIVLRDTENQIETLKQFCECKHPQLKFFPRPFGGALIGNLQKVCNEAEKKVVLGNLEGDLTTLHAERAEEMQTGRSCVSIIWLHDDIYAAIIDHTSKKGCVELSVYRLHEKGTECQTKQFFESAIDTVRVCNKVGLNGRGILLAVGHDIIVVTFGKEYEERPTSMRINVDFRIEAISWGIVSEEYFILSARPWQVVKVDTYGTCTHLTTLNSPCYGPFLLTVNYSFVVADIYQNIFIVNDATKVFPSRQVRGPLSIAKAWPAGISFNQETGDWFLLWKNVCSNVTLHVDWALTRHTSTFEYRGIIVSGAMSERDPRFVSSYKNKLAILFHGGIVTIYNTHRGNISP</sequence>
<name>A0A9Q1BPH7_HOLLE</name>
<dbReference type="EMBL" id="JAIZAY010000013">
    <property type="protein sequence ID" value="KAJ8030416.1"/>
    <property type="molecule type" value="Genomic_DNA"/>
</dbReference>
<keyword evidence="1" id="KW-0479">Metal-binding</keyword>
<feature type="domain" description="RING-type" evidence="7">
    <location>
        <begin position="32"/>
        <end position="72"/>
    </location>
</feature>
<dbReference type="InterPro" id="IPR013083">
    <property type="entry name" value="Znf_RING/FYVE/PHD"/>
</dbReference>
<protein>
    <submittedName>
        <fullName evidence="8">E3 ubiquitin-protein ligase TRIM56</fullName>
    </submittedName>
</protein>
<dbReference type="GO" id="GO:0008270">
    <property type="term" value="F:zinc ion binding"/>
    <property type="evidence" value="ECO:0007669"/>
    <property type="project" value="UniProtKB-KW"/>
</dbReference>
<evidence type="ECO:0000256" key="1">
    <source>
        <dbReference type="ARBA" id="ARBA00022723"/>
    </source>
</evidence>
<comment type="caution">
    <text evidence="8">The sequence shown here is derived from an EMBL/GenBank/DDBJ whole genome shotgun (WGS) entry which is preliminary data.</text>
</comment>
<dbReference type="Pfam" id="PF00097">
    <property type="entry name" value="zf-C3HC4"/>
    <property type="match status" value="1"/>
</dbReference>
<accession>A0A9Q1BPH7</accession>
<evidence type="ECO:0000256" key="3">
    <source>
        <dbReference type="ARBA" id="ARBA00022833"/>
    </source>
</evidence>
<evidence type="ECO:0000256" key="2">
    <source>
        <dbReference type="ARBA" id="ARBA00022771"/>
    </source>
</evidence>
<evidence type="ECO:0000256" key="4">
    <source>
        <dbReference type="PROSITE-ProRule" id="PRU00175"/>
    </source>
</evidence>